<feature type="chain" id="PRO_5039048211" evidence="3">
    <location>
        <begin position="26"/>
        <end position="508"/>
    </location>
</feature>
<dbReference type="GO" id="GO:0006508">
    <property type="term" value="P:proteolysis"/>
    <property type="evidence" value="ECO:0007669"/>
    <property type="project" value="InterPro"/>
</dbReference>
<feature type="signal peptide" evidence="3">
    <location>
        <begin position="1"/>
        <end position="25"/>
    </location>
</feature>
<dbReference type="PANTHER" id="PTHR30023:SF0">
    <property type="entry name" value="PENICILLIN-SENSITIVE CARBOXYPEPTIDASE A"/>
    <property type="match status" value="1"/>
</dbReference>
<sequence length="508" mass="55421">MNKKNHRTRIMLYALFALLLLMPMADQGKALFVDASADLTEEIDQNSTLKEKLEAILNDQRLNGTVTGVSIRKAETGELLFSHEGNTRLHPASNMKLLTSAAALEKLGPDYQFSTEVLTDGQTKGKVLDGNLYLKGKGDPTLLKEDLNQFAADLKGKGITKIKGDLIGDDSWFDDIRLSQDLNWSDEPFYTGAQVSALTISPDDDYDAGTVIIEVMPSDDIDSPAIVRATPENDYITIVNNTEMIAEGGTKDISIEREHGTNNIIIEGEMPLNGTNSKSWSSVWEPSGYALDVFKQSLTEHGISFIGKSTVKAAETPDNARLLTSKKSMPLEELLIPFMKLSNNGHGEILTKEMGRVFKDEGSWDKGLEVIKDAVVDLGVSPKTIQLRDGSGMSHKTYIPANDLTQLLFSAQQRSWYPAFENSLPVAGMTERLVGGTLRSRMTAEPTKGNVIAKTGSLTSVSTLSGYVTSQDGEKLIFSVLINNYLGSSSGIRQIEDAIATTLASHTF</sequence>
<evidence type="ECO:0000256" key="2">
    <source>
        <dbReference type="ARBA" id="ARBA00022801"/>
    </source>
</evidence>
<dbReference type="AlphaFoldDB" id="A0A1G8X2A5"/>
<comment type="similarity">
    <text evidence="1">Belongs to the peptidase S13 family.</text>
</comment>
<dbReference type="Gene3D" id="3.40.710.10">
    <property type="entry name" value="DD-peptidase/beta-lactamase superfamily"/>
    <property type="match status" value="2"/>
</dbReference>
<organism evidence="4 5">
    <name type="scientific">Sediminibacillus albus</name>
    <dbReference type="NCBI Taxonomy" id="407036"/>
    <lineage>
        <taxon>Bacteria</taxon>
        <taxon>Bacillati</taxon>
        <taxon>Bacillota</taxon>
        <taxon>Bacilli</taxon>
        <taxon>Bacillales</taxon>
        <taxon>Bacillaceae</taxon>
        <taxon>Sediminibacillus</taxon>
    </lineage>
</organism>
<dbReference type="SUPFAM" id="SSF56601">
    <property type="entry name" value="beta-lactamase/transpeptidase-like"/>
    <property type="match status" value="1"/>
</dbReference>
<evidence type="ECO:0000256" key="1">
    <source>
        <dbReference type="ARBA" id="ARBA00006096"/>
    </source>
</evidence>
<evidence type="ECO:0000313" key="5">
    <source>
        <dbReference type="Proteomes" id="UP000198694"/>
    </source>
</evidence>
<keyword evidence="4" id="KW-0645">Protease</keyword>
<dbReference type="Gene3D" id="3.50.80.20">
    <property type="entry name" value="D-Ala-D-Ala carboxypeptidase C, peptidase S13"/>
    <property type="match status" value="1"/>
</dbReference>
<dbReference type="GO" id="GO:0004185">
    <property type="term" value="F:serine-type carboxypeptidase activity"/>
    <property type="evidence" value="ECO:0007669"/>
    <property type="project" value="InterPro"/>
</dbReference>
<dbReference type="PANTHER" id="PTHR30023">
    <property type="entry name" value="D-ALANYL-D-ALANINE CARBOXYPEPTIDASE"/>
    <property type="match status" value="1"/>
</dbReference>
<dbReference type="GO" id="GO:0000270">
    <property type="term" value="P:peptidoglycan metabolic process"/>
    <property type="evidence" value="ECO:0007669"/>
    <property type="project" value="TreeGrafter"/>
</dbReference>
<protein>
    <submittedName>
        <fullName evidence="4">D-alanyl-D-alanine carboxypeptidase / D-alanyl-D-alanine-endopeptidase (Penicillin-binding protein 4)</fullName>
    </submittedName>
</protein>
<keyword evidence="3" id="KW-0732">Signal</keyword>
<accession>A0A1G8X2A5</accession>
<evidence type="ECO:0000313" key="4">
    <source>
        <dbReference type="EMBL" id="SDJ84591.1"/>
    </source>
</evidence>
<keyword evidence="2" id="KW-0378">Hydrolase</keyword>
<keyword evidence="4" id="KW-0121">Carboxypeptidase</keyword>
<dbReference type="STRING" id="407036.SAMN05216243_1115"/>
<dbReference type="Proteomes" id="UP000198694">
    <property type="component" value="Unassembled WGS sequence"/>
</dbReference>
<dbReference type="Pfam" id="PF02113">
    <property type="entry name" value="Peptidase_S13"/>
    <property type="match status" value="1"/>
</dbReference>
<keyword evidence="5" id="KW-1185">Reference proteome</keyword>
<dbReference type="InterPro" id="IPR000667">
    <property type="entry name" value="Peptidase_S13"/>
</dbReference>
<name>A0A1G8X2A5_9BACI</name>
<reference evidence="4 5" key="1">
    <citation type="submission" date="2016-10" db="EMBL/GenBank/DDBJ databases">
        <authorList>
            <person name="de Groot N.N."/>
        </authorList>
    </citation>
    <scope>NUCLEOTIDE SEQUENCE [LARGE SCALE GENOMIC DNA]</scope>
    <source>
        <strain evidence="4 5">CGMCC 1.6502</strain>
    </source>
</reference>
<proteinExistence type="inferred from homology"/>
<dbReference type="InterPro" id="IPR012338">
    <property type="entry name" value="Beta-lactam/transpept-like"/>
</dbReference>
<dbReference type="NCBIfam" id="TIGR00666">
    <property type="entry name" value="PBP4"/>
    <property type="match status" value="1"/>
</dbReference>
<gene>
    <name evidence="4" type="ORF">SAMN05216243_1115</name>
</gene>
<dbReference type="PRINTS" id="PR00922">
    <property type="entry name" value="DADACBPTASE3"/>
</dbReference>
<evidence type="ECO:0000256" key="3">
    <source>
        <dbReference type="SAM" id="SignalP"/>
    </source>
</evidence>
<dbReference type="EMBL" id="FNFL01000001">
    <property type="protein sequence ID" value="SDJ84591.1"/>
    <property type="molecule type" value="Genomic_DNA"/>
</dbReference>